<protein>
    <submittedName>
        <fullName evidence="9">Uncharacterized protein</fullName>
    </submittedName>
</protein>
<evidence type="ECO:0000313" key="9">
    <source>
        <dbReference type="EMBL" id="PKI73649.1"/>
    </source>
</evidence>
<evidence type="ECO:0000256" key="5">
    <source>
        <dbReference type="ARBA" id="ARBA00022825"/>
    </source>
</evidence>
<dbReference type="EMBL" id="PGOL01000265">
    <property type="protein sequence ID" value="PKI73649.1"/>
    <property type="molecule type" value="Genomic_DNA"/>
</dbReference>
<dbReference type="AlphaFoldDB" id="A0A2I0KYV2"/>
<evidence type="ECO:0000256" key="1">
    <source>
        <dbReference type="ARBA" id="ARBA00011073"/>
    </source>
</evidence>
<dbReference type="PANTHER" id="PTHR10795">
    <property type="entry name" value="PROPROTEIN CONVERTASE SUBTILISIN/KEXIN"/>
    <property type="match status" value="1"/>
</dbReference>
<dbReference type="InterPro" id="IPR003137">
    <property type="entry name" value="PA_domain"/>
</dbReference>
<comment type="caution">
    <text evidence="9">The sequence shown here is derived from an EMBL/GenBank/DDBJ whole genome shotgun (WGS) entry which is preliminary data.</text>
</comment>
<proteinExistence type="inferred from homology"/>
<keyword evidence="6" id="KW-0325">Glycoprotein</keyword>
<dbReference type="Pfam" id="PF02225">
    <property type="entry name" value="PA"/>
    <property type="match status" value="1"/>
</dbReference>
<sequence length="379" mass="41436">MTSVSGAPLLAISLKGPVGAKASTMSLSVFLIVWSPQSQKASTTQGFLKSQDDGRADVRWDSIMIPFYAIKSSWEHDFSQRAVLRIVKEVSPWYSHMGTMTDMGPTPRAQLLIHLSWLSTSLGESWAQHAAWLPMQRSSLQAVKGKVFLCDRGGNVQLEKGLNVRDAGGVGMILANTKTGNLKLLSGLHLVPAVMVDAIIGNTIRQYVMSDPNPTVRLASTPCWLNVMPLGPGVDILAAWTNEAPPTTLPLDKRRVQFNLASGTSMSCPHVSGLAALLQVAHPEFVMNENRTVVSYSRELTNVGTPGSNYRVAIVAPPFVSLNVQPRRLAFGPVGEKKRYTVTFTANDTNGTNIDKTYGSITWHNREHRVRSPMIFTQI</sequence>
<evidence type="ECO:0000256" key="3">
    <source>
        <dbReference type="ARBA" id="ARBA00022729"/>
    </source>
</evidence>
<reference evidence="9 10" key="1">
    <citation type="submission" date="2017-11" db="EMBL/GenBank/DDBJ databases">
        <title>De-novo sequencing of pomegranate (Punica granatum L.) genome.</title>
        <authorList>
            <person name="Akparov Z."/>
            <person name="Amiraslanov A."/>
            <person name="Hajiyeva S."/>
            <person name="Abbasov M."/>
            <person name="Kaur K."/>
            <person name="Hamwieh A."/>
            <person name="Solovyev V."/>
            <person name="Salamov A."/>
            <person name="Braich B."/>
            <person name="Kosarev P."/>
            <person name="Mahmoud A."/>
            <person name="Hajiyev E."/>
            <person name="Babayeva S."/>
            <person name="Izzatullayeva V."/>
            <person name="Mammadov A."/>
            <person name="Mammadov A."/>
            <person name="Sharifova S."/>
            <person name="Ojaghi J."/>
            <person name="Eynullazada K."/>
            <person name="Bayramov B."/>
            <person name="Abdulazimova A."/>
            <person name="Shahmuradov I."/>
        </authorList>
    </citation>
    <scope>NUCLEOTIDE SEQUENCE [LARGE SCALE GENOMIC DNA]</scope>
    <source>
        <strain evidence="10">cv. AG2017</strain>
        <tissue evidence="9">Leaf</tissue>
    </source>
</reference>
<evidence type="ECO:0000313" key="10">
    <source>
        <dbReference type="Proteomes" id="UP000233551"/>
    </source>
</evidence>
<dbReference type="CDD" id="cd02120">
    <property type="entry name" value="PA_subtilisin_like"/>
    <property type="match status" value="1"/>
</dbReference>
<evidence type="ECO:0000256" key="6">
    <source>
        <dbReference type="ARBA" id="ARBA00023180"/>
    </source>
</evidence>
<dbReference type="InterPro" id="IPR045051">
    <property type="entry name" value="SBT"/>
</dbReference>
<dbReference type="Gene3D" id="3.50.30.30">
    <property type="match status" value="1"/>
</dbReference>
<evidence type="ECO:0000259" key="8">
    <source>
        <dbReference type="Pfam" id="PF17766"/>
    </source>
</evidence>
<evidence type="ECO:0000256" key="4">
    <source>
        <dbReference type="ARBA" id="ARBA00022801"/>
    </source>
</evidence>
<dbReference type="Gene3D" id="2.60.40.2310">
    <property type="match status" value="1"/>
</dbReference>
<keyword evidence="5" id="KW-0720">Serine protease</keyword>
<feature type="domain" description="PA" evidence="7">
    <location>
        <begin position="142"/>
        <end position="203"/>
    </location>
</feature>
<dbReference type="GO" id="GO:0006508">
    <property type="term" value="P:proteolysis"/>
    <property type="evidence" value="ECO:0007669"/>
    <property type="project" value="UniProtKB-KW"/>
</dbReference>
<dbReference type="Pfam" id="PF17766">
    <property type="entry name" value="fn3_6"/>
    <property type="match status" value="1"/>
</dbReference>
<feature type="domain" description="Subtilisin-like protease fibronectin type-III" evidence="8">
    <location>
        <begin position="283"/>
        <end position="375"/>
    </location>
</feature>
<evidence type="ECO:0000256" key="2">
    <source>
        <dbReference type="ARBA" id="ARBA00022670"/>
    </source>
</evidence>
<comment type="similarity">
    <text evidence="1">Belongs to the peptidase S8 family.</text>
</comment>
<keyword evidence="4" id="KW-0378">Hydrolase</keyword>
<organism evidence="9 10">
    <name type="scientific">Punica granatum</name>
    <name type="common">Pomegranate</name>
    <dbReference type="NCBI Taxonomy" id="22663"/>
    <lineage>
        <taxon>Eukaryota</taxon>
        <taxon>Viridiplantae</taxon>
        <taxon>Streptophyta</taxon>
        <taxon>Embryophyta</taxon>
        <taxon>Tracheophyta</taxon>
        <taxon>Spermatophyta</taxon>
        <taxon>Magnoliopsida</taxon>
        <taxon>eudicotyledons</taxon>
        <taxon>Gunneridae</taxon>
        <taxon>Pentapetalae</taxon>
        <taxon>rosids</taxon>
        <taxon>malvids</taxon>
        <taxon>Myrtales</taxon>
        <taxon>Lythraceae</taxon>
        <taxon>Punica</taxon>
    </lineage>
</organism>
<accession>A0A2I0KYV2</accession>
<dbReference type="Proteomes" id="UP000233551">
    <property type="component" value="Unassembled WGS sequence"/>
</dbReference>
<dbReference type="SUPFAM" id="SSF52743">
    <property type="entry name" value="Subtilisin-like"/>
    <property type="match status" value="1"/>
</dbReference>
<dbReference type="InterPro" id="IPR036852">
    <property type="entry name" value="Peptidase_S8/S53_dom_sf"/>
</dbReference>
<gene>
    <name evidence="9" type="ORF">CRG98_005890</name>
</gene>
<evidence type="ECO:0000259" key="7">
    <source>
        <dbReference type="Pfam" id="PF02225"/>
    </source>
</evidence>
<dbReference type="PROSITE" id="PS00138">
    <property type="entry name" value="SUBTILASE_SER"/>
    <property type="match status" value="1"/>
</dbReference>
<keyword evidence="2" id="KW-0645">Protease</keyword>
<dbReference type="STRING" id="22663.A0A2I0KYV2"/>
<name>A0A2I0KYV2_PUNGR</name>
<keyword evidence="3" id="KW-0732">Signal</keyword>
<dbReference type="InterPro" id="IPR041469">
    <property type="entry name" value="Subtilisin-like_FN3"/>
</dbReference>
<dbReference type="InterPro" id="IPR023828">
    <property type="entry name" value="Peptidase_S8_Ser-AS"/>
</dbReference>
<keyword evidence="10" id="KW-1185">Reference proteome</keyword>
<dbReference type="GO" id="GO:0004252">
    <property type="term" value="F:serine-type endopeptidase activity"/>
    <property type="evidence" value="ECO:0007669"/>
    <property type="project" value="InterPro"/>
</dbReference>